<dbReference type="InParanoid" id="A0A2H3CPP4"/>
<reference evidence="2" key="1">
    <citation type="journal article" date="2017" name="Nat. Ecol. Evol.">
        <title>Genome expansion and lineage-specific genetic innovations in the forest pathogenic fungi Armillaria.</title>
        <authorList>
            <person name="Sipos G."/>
            <person name="Prasanna A.N."/>
            <person name="Walter M.C."/>
            <person name="O'Connor E."/>
            <person name="Balint B."/>
            <person name="Krizsan K."/>
            <person name="Kiss B."/>
            <person name="Hess J."/>
            <person name="Varga T."/>
            <person name="Slot J."/>
            <person name="Riley R."/>
            <person name="Boka B."/>
            <person name="Rigling D."/>
            <person name="Barry K."/>
            <person name="Lee J."/>
            <person name="Mihaltcheva S."/>
            <person name="LaButti K."/>
            <person name="Lipzen A."/>
            <person name="Waldron R."/>
            <person name="Moloney N.M."/>
            <person name="Sperisen C."/>
            <person name="Kredics L."/>
            <person name="Vagvoelgyi C."/>
            <person name="Patrignani A."/>
            <person name="Fitzpatrick D."/>
            <person name="Nagy I."/>
            <person name="Doyle S."/>
            <person name="Anderson J.B."/>
            <person name="Grigoriev I.V."/>
            <person name="Gueldener U."/>
            <person name="Muensterkoetter M."/>
            <person name="Nagy L.G."/>
        </authorList>
    </citation>
    <scope>NUCLEOTIDE SEQUENCE [LARGE SCALE GENOMIC DNA]</scope>
    <source>
        <strain evidence="2">Ar21-2</strain>
    </source>
</reference>
<sequence>MSLVISTTIAAKNFLLMQKCLALYVKASIPKSDAFNLKSCRMNATGNATTAYPKCYDMALYKSLDLTITFTSLAFSVCQLVLIPLSCAKALQFSLEKAMIEVSRGKLTASDTLQTHIRACKNLEIMTSAAD</sequence>
<evidence type="ECO:0000313" key="1">
    <source>
        <dbReference type="EMBL" id="PBK81182.1"/>
    </source>
</evidence>
<dbReference type="Proteomes" id="UP000217790">
    <property type="component" value="Unassembled WGS sequence"/>
</dbReference>
<proteinExistence type="predicted"/>
<evidence type="ECO:0000313" key="2">
    <source>
        <dbReference type="Proteomes" id="UP000217790"/>
    </source>
</evidence>
<name>A0A2H3CPP4_ARMGA</name>
<organism evidence="1 2">
    <name type="scientific">Armillaria gallica</name>
    <name type="common">Bulbous honey fungus</name>
    <name type="synonym">Armillaria bulbosa</name>
    <dbReference type="NCBI Taxonomy" id="47427"/>
    <lineage>
        <taxon>Eukaryota</taxon>
        <taxon>Fungi</taxon>
        <taxon>Dikarya</taxon>
        <taxon>Basidiomycota</taxon>
        <taxon>Agaricomycotina</taxon>
        <taxon>Agaricomycetes</taxon>
        <taxon>Agaricomycetidae</taxon>
        <taxon>Agaricales</taxon>
        <taxon>Marasmiineae</taxon>
        <taxon>Physalacriaceae</taxon>
        <taxon>Armillaria</taxon>
    </lineage>
</organism>
<keyword evidence="2" id="KW-1185">Reference proteome</keyword>
<protein>
    <submittedName>
        <fullName evidence="1">Uncharacterized protein</fullName>
    </submittedName>
</protein>
<accession>A0A2H3CPP4</accession>
<gene>
    <name evidence="1" type="ORF">ARMGADRAFT_1091475</name>
</gene>
<dbReference type="AlphaFoldDB" id="A0A2H3CPP4"/>
<dbReference type="EMBL" id="KZ293733">
    <property type="protein sequence ID" value="PBK81182.1"/>
    <property type="molecule type" value="Genomic_DNA"/>
</dbReference>